<feature type="transmembrane region" description="Helical" evidence="1">
    <location>
        <begin position="20"/>
        <end position="38"/>
    </location>
</feature>
<evidence type="ECO:0000256" key="1">
    <source>
        <dbReference type="SAM" id="Phobius"/>
    </source>
</evidence>
<reference evidence="2" key="1">
    <citation type="submission" date="2016-04" db="EMBL/GenBank/DDBJ databases">
        <authorList>
            <person name="Evans L.H."/>
            <person name="Alamgir A."/>
            <person name="Owens N."/>
            <person name="Weber N.D."/>
            <person name="Virtaneva K."/>
            <person name="Barbian K."/>
            <person name="Babar A."/>
            <person name="Rosenke K."/>
        </authorList>
    </citation>
    <scope>NUCLEOTIDE SEQUENCE</scope>
    <source>
        <strain evidence="2">86</strain>
    </source>
</reference>
<sequence>MKSLGENLCTLVSHESGQGLVEYSLIITLVAFVVIVALSKMGGIIDSMFGDIKNEMEKHVTPAAS</sequence>
<dbReference type="EMBL" id="FLUN01000001">
    <property type="protein sequence ID" value="SBV97723.1"/>
    <property type="molecule type" value="Genomic_DNA"/>
</dbReference>
<protein>
    <recommendedName>
        <fullName evidence="3">Flp pilus assembly protein, pilin Flp</fullName>
    </recommendedName>
</protein>
<keyword evidence="1" id="KW-0812">Transmembrane</keyword>
<name>A0A212JE50_9FIRM</name>
<keyword evidence="1" id="KW-1133">Transmembrane helix</keyword>
<accession>A0A212JE50</accession>
<evidence type="ECO:0000313" key="2">
    <source>
        <dbReference type="EMBL" id="SBV97723.1"/>
    </source>
</evidence>
<dbReference type="AlphaFoldDB" id="A0A212JE50"/>
<evidence type="ECO:0008006" key="3">
    <source>
        <dbReference type="Google" id="ProtNLM"/>
    </source>
</evidence>
<proteinExistence type="predicted"/>
<keyword evidence="1" id="KW-0472">Membrane</keyword>
<gene>
    <name evidence="2" type="ORF">KL86CLO1_10949</name>
</gene>
<organism evidence="2">
    <name type="scientific">uncultured Eubacteriales bacterium</name>
    <dbReference type="NCBI Taxonomy" id="172733"/>
    <lineage>
        <taxon>Bacteria</taxon>
        <taxon>Bacillati</taxon>
        <taxon>Bacillota</taxon>
        <taxon>Clostridia</taxon>
        <taxon>Eubacteriales</taxon>
        <taxon>environmental samples</taxon>
    </lineage>
</organism>